<sequence length="109" mass="11962">MTTIQAGEFWVADIPFTSGGGSKKRPVLVLWIDANDVVVAIVTSAKPRTQTDVSLNDWAASGLRVASTVRLSRLDSLEQFLLLAKIGQISESDAKPLKEVWDLHIKPQF</sequence>
<gene>
    <name evidence="3" type="ORF">LC586_33690</name>
</gene>
<evidence type="ECO:0000313" key="3">
    <source>
        <dbReference type="EMBL" id="MCC5603990.1"/>
    </source>
</evidence>
<evidence type="ECO:0000256" key="2">
    <source>
        <dbReference type="ARBA" id="ARBA00022649"/>
    </source>
</evidence>
<dbReference type="InterPro" id="IPR003477">
    <property type="entry name" value="PemK-like"/>
</dbReference>
<evidence type="ECO:0000256" key="1">
    <source>
        <dbReference type="ARBA" id="ARBA00007521"/>
    </source>
</evidence>
<dbReference type="SUPFAM" id="SSF50118">
    <property type="entry name" value="Cell growth inhibitor/plasmid maintenance toxic component"/>
    <property type="match status" value="1"/>
</dbReference>
<dbReference type="EMBL" id="JAIVFQ010000102">
    <property type="protein sequence ID" value="MCC5603990.1"/>
    <property type="molecule type" value="Genomic_DNA"/>
</dbReference>
<dbReference type="Pfam" id="PF02452">
    <property type="entry name" value="PemK_toxin"/>
    <property type="match status" value="1"/>
</dbReference>
<organism evidence="3 4">
    <name type="scientific">Nostoc favosum CHAB5714</name>
    <dbReference type="NCBI Taxonomy" id="2780399"/>
    <lineage>
        <taxon>Bacteria</taxon>
        <taxon>Bacillati</taxon>
        <taxon>Cyanobacteriota</taxon>
        <taxon>Cyanophyceae</taxon>
        <taxon>Nostocales</taxon>
        <taxon>Nostocaceae</taxon>
        <taxon>Nostoc</taxon>
        <taxon>Nostoc favosum</taxon>
    </lineage>
</organism>
<comment type="similarity">
    <text evidence="1">Belongs to the PemK/MazF family.</text>
</comment>
<dbReference type="Proteomes" id="UP001199525">
    <property type="component" value="Unassembled WGS sequence"/>
</dbReference>
<accession>A0ABS8IJM0</accession>
<protein>
    <submittedName>
        <fullName evidence="3">Type II toxin-antitoxin system PemK/MazF family toxin</fullName>
    </submittedName>
</protein>
<keyword evidence="2" id="KW-1277">Toxin-antitoxin system</keyword>
<evidence type="ECO:0000313" key="4">
    <source>
        <dbReference type="Proteomes" id="UP001199525"/>
    </source>
</evidence>
<dbReference type="RefSeq" id="WP_229489799.1">
    <property type="nucleotide sequence ID" value="NZ_JAIVFQ010000102.1"/>
</dbReference>
<reference evidence="3 4" key="1">
    <citation type="journal article" date="2021" name="Microorganisms">
        <title>Genome Evolution of Filamentous Cyanobacterium Nostoc Species: From Facultative Symbiosis to Free Living.</title>
        <authorList>
            <person name="Huo D."/>
            <person name="Li H."/>
            <person name="Cai F."/>
            <person name="Guo X."/>
            <person name="Qiao Z."/>
            <person name="Wang W."/>
            <person name="Yu G."/>
            <person name="Li R."/>
        </authorList>
    </citation>
    <scope>NUCLEOTIDE SEQUENCE [LARGE SCALE GENOMIC DNA]</scope>
    <source>
        <strain evidence="3 4">CHAB 5714</strain>
    </source>
</reference>
<dbReference type="InterPro" id="IPR011067">
    <property type="entry name" value="Plasmid_toxin/cell-grow_inhib"/>
</dbReference>
<keyword evidence="4" id="KW-1185">Reference proteome</keyword>
<dbReference type="Gene3D" id="2.30.30.110">
    <property type="match status" value="1"/>
</dbReference>
<comment type="caution">
    <text evidence="3">The sequence shown here is derived from an EMBL/GenBank/DDBJ whole genome shotgun (WGS) entry which is preliminary data.</text>
</comment>
<proteinExistence type="inferred from homology"/>
<name>A0ABS8IJM0_9NOSO</name>